<evidence type="ECO:0000256" key="3">
    <source>
        <dbReference type="ARBA" id="ARBA00022989"/>
    </source>
</evidence>
<evidence type="ECO:0000256" key="5">
    <source>
        <dbReference type="SAM" id="Phobius"/>
    </source>
</evidence>
<feature type="transmembrane region" description="Helical" evidence="5">
    <location>
        <begin position="150"/>
        <end position="170"/>
    </location>
</feature>
<evidence type="ECO:0000256" key="4">
    <source>
        <dbReference type="ARBA" id="ARBA00023136"/>
    </source>
</evidence>
<evidence type="ECO:0000256" key="2">
    <source>
        <dbReference type="ARBA" id="ARBA00022692"/>
    </source>
</evidence>
<feature type="transmembrane region" description="Helical" evidence="5">
    <location>
        <begin position="302"/>
        <end position="323"/>
    </location>
</feature>
<evidence type="ECO:0000313" key="7">
    <source>
        <dbReference type="EMBL" id="EFP01829.1"/>
    </source>
</evidence>
<feature type="transmembrane region" description="Helical" evidence="5">
    <location>
        <begin position="53"/>
        <end position="70"/>
    </location>
</feature>
<keyword evidence="8" id="KW-1185">Reference proteome</keyword>
<keyword evidence="4 5" id="KW-0472">Membrane</keyword>
<dbReference type="Gene3D" id="1.20.1070.10">
    <property type="entry name" value="Rhodopsin 7-helix transmembrane proteins"/>
    <property type="match status" value="1"/>
</dbReference>
<dbReference type="EMBL" id="DS268444">
    <property type="protein sequence ID" value="EFP01829.1"/>
    <property type="molecule type" value="Genomic_DNA"/>
</dbReference>
<dbReference type="InParanoid" id="E3MH01"/>
<organism evidence="8">
    <name type="scientific">Caenorhabditis remanei</name>
    <name type="common">Caenorhabditis vulgaris</name>
    <dbReference type="NCBI Taxonomy" id="31234"/>
    <lineage>
        <taxon>Eukaryota</taxon>
        <taxon>Metazoa</taxon>
        <taxon>Ecdysozoa</taxon>
        <taxon>Nematoda</taxon>
        <taxon>Chromadorea</taxon>
        <taxon>Rhabditida</taxon>
        <taxon>Rhabditina</taxon>
        <taxon>Rhabditomorpha</taxon>
        <taxon>Rhabditoidea</taxon>
        <taxon>Rhabditidae</taxon>
        <taxon>Peloderinae</taxon>
        <taxon>Caenorhabditis</taxon>
    </lineage>
</organism>
<dbReference type="GO" id="GO:0008528">
    <property type="term" value="F:G protein-coupled peptide receptor activity"/>
    <property type="evidence" value="ECO:0007669"/>
    <property type="project" value="InterPro"/>
</dbReference>
<dbReference type="Pfam" id="PF10324">
    <property type="entry name" value="7TM_GPCR_Srw"/>
    <property type="match status" value="1"/>
</dbReference>
<accession>E3MH01</accession>
<dbReference type="PROSITE" id="PS50262">
    <property type="entry name" value="G_PROTEIN_RECEP_F1_2"/>
    <property type="match status" value="1"/>
</dbReference>
<protein>
    <recommendedName>
        <fullName evidence="6">G-protein coupled receptors family 1 profile domain-containing protein</fullName>
    </recommendedName>
</protein>
<dbReference type="eggNOG" id="ENOG502TJEN">
    <property type="taxonomic scope" value="Eukaryota"/>
</dbReference>
<dbReference type="InterPro" id="IPR017452">
    <property type="entry name" value="GPCR_Rhodpsn_7TM"/>
</dbReference>
<feature type="transmembrane region" description="Helical" evidence="5">
    <location>
        <begin position="248"/>
        <end position="276"/>
    </location>
</feature>
<keyword evidence="2 5" id="KW-0812">Transmembrane</keyword>
<dbReference type="STRING" id="31234.E3MH01"/>
<dbReference type="PANTHER" id="PTHR22751:SF13">
    <property type="entry name" value="G-PROTEIN COUPLED RECEPTORS FAMILY 1 PROFILE DOMAIN-CONTAINING PROTEIN"/>
    <property type="match status" value="1"/>
</dbReference>
<keyword evidence="3 5" id="KW-1133">Transmembrane helix</keyword>
<reference evidence="7" key="1">
    <citation type="submission" date="2007-07" db="EMBL/GenBank/DDBJ databases">
        <title>PCAP assembly of the Caenorhabditis remanei genome.</title>
        <authorList>
            <consortium name="The Caenorhabditis remanei Sequencing Consortium"/>
            <person name="Wilson R.K."/>
        </authorList>
    </citation>
    <scope>NUCLEOTIDE SEQUENCE [LARGE SCALE GENOMIC DNA]</scope>
    <source>
        <strain evidence="7">PB4641</strain>
    </source>
</reference>
<dbReference type="HOGENOM" id="CLU_043715_0_0_1"/>
<feature type="transmembrane region" description="Helical" evidence="5">
    <location>
        <begin position="82"/>
        <end position="106"/>
    </location>
</feature>
<sequence>MSHLHHSDNTYDYFPEYDENFTVPDYFEDDNEFFYWISLIDRIGEVLGEVNNILSIICLVINLAHFLVMIQKKMRTSAINILTIGISICDIVVIGNTVGIFIYVILSSNIWYVDNGCIQLFVNFSWPQFTYLSRIVLITAEFSKDSLLRVSPWLGLAMALIRAAVLLFPWRKWIKTLSEKRLAIPIIVVFFSLSSFISALVFSRYSIFRFGTWQPPEICGYPPDYTQPMFTIEVGRKVILSYKITMDIYAAVNGAASIIPAVTYPLIAVVLVVQLVKMKKGRSKLFSTRASDASEKDHTTTLVILMTITFFISQLPIGLFMWLRLIYPFHYVIQIALNHGTKFTSILFTINATCHCFIFATLSSQYREVVREVFCCRKRKNVSGS</sequence>
<dbReference type="OrthoDB" id="5897219at2759"/>
<feature type="transmembrane region" description="Helical" evidence="5">
    <location>
        <begin position="343"/>
        <end position="362"/>
    </location>
</feature>
<feature type="domain" description="G-protein coupled receptors family 1 profile" evidence="6">
    <location>
        <begin position="61"/>
        <end position="359"/>
    </location>
</feature>
<comment type="subcellular location">
    <subcellularLocation>
        <location evidence="1">Membrane</location>
    </subcellularLocation>
</comment>
<evidence type="ECO:0000313" key="8">
    <source>
        <dbReference type="Proteomes" id="UP000008281"/>
    </source>
</evidence>
<feature type="transmembrane region" description="Helical" evidence="5">
    <location>
        <begin position="182"/>
        <end position="202"/>
    </location>
</feature>
<dbReference type="Proteomes" id="UP000008281">
    <property type="component" value="Unassembled WGS sequence"/>
</dbReference>
<dbReference type="SUPFAM" id="SSF81321">
    <property type="entry name" value="Family A G protein-coupled receptor-like"/>
    <property type="match status" value="1"/>
</dbReference>
<evidence type="ECO:0000259" key="6">
    <source>
        <dbReference type="PROSITE" id="PS50262"/>
    </source>
</evidence>
<name>E3MH01_CAERE</name>
<dbReference type="GO" id="GO:0016020">
    <property type="term" value="C:membrane"/>
    <property type="evidence" value="ECO:0007669"/>
    <property type="project" value="UniProtKB-SubCell"/>
</dbReference>
<evidence type="ECO:0000256" key="1">
    <source>
        <dbReference type="ARBA" id="ARBA00004370"/>
    </source>
</evidence>
<gene>
    <name evidence="7" type="ORF">CRE_23489</name>
</gene>
<dbReference type="PANTHER" id="PTHR22751">
    <property type="entry name" value="G-PROTEIN COUPLED RECEPTOR-RELATED"/>
    <property type="match status" value="1"/>
</dbReference>
<proteinExistence type="predicted"/>
<dbReference type="InterPro" id="IPR019427">
    <property type="entry name" value="7TM_GPCR_serpentine_rcpt_Srw"/>
</dbReference>
<dbReference type="AlphaFoldDB" id="E3MH01"/>